<feature type="region of interest" description="Disordered" evidence="2">
    <location>
        <begin position="27"/>
        <end position="71"/>
    </location>
</feature>
<accession>A0A8T2R036</accession>
<feature type="compositionally biased region" description="Polar residues" evidence="2">
    <location>
        <begin position="193"/>
        <end position="207"/>
    </location>
</feature>
<keyword evidence="6" id="KW-1185">Reference proteome</keyword>
<evidence type="ECO:0000259" key="3">
    <source>
        <dbReference type="Pfam" id="PF04859"/>
    </source>
</evidence>
<evidence type="ECO:0000313" key="5">
    <source>
        <dbReference type="EMBL" id="KAH7289194.1"/>
    </source>
</evidence>
<gene>
    <name evidence="5" type="ORF">KP509_31G062700</name>
</gene>
<dbReference type="InterPro" id="IPR006943">
    <property type="entry name" value="DUF641_pln"/>
</dbReference>
<dbReference type="OrthoDB" id="1915848at2759"/>
<keyword evidence="1" id="KW-0175">Coiled coil</keyword>
<dbReference type="AlphaFoldDB" id="A0A8T2R036"/>
<sequence length="519" mass="57832">MPNSPCESPQKASNIADFVHRIYKRKSSKLSKRYEQGPLGSDESNPTDGDASSSGGGGSGTASRSRSTEFSVEGHPMSFISTIGNSKPLLPAAHALLDSPSPPSTLPDPSLVVVRVRVLETLVTNIFSALSSLKGAYMQLQAAHSPYDHVKHEIADKAVVSEIRRLSGLKHSFLERDAIVSGQPVDYGERQPSRSPEPTSNSQSSNAYDDALNSFHSEIQKKNAELESMREMLAESTRHREKLEKNVKRLEEWIVREVAPCSFETSSTFDIGGPTPLLLESAVHNAYEVSKAFTKLLLSLMKAAQWDLDAASDSIELGVSYAKRSHQKYAFESYVCQQMWNGFENDSFYIFGSLSSVLDPEQHQRECFDEYMDMKALDPLELISVNPDCVFGKFCHKKFLQLVHPKMETSFFGNFEHRNQITEGSHPNSQFYQSFLKLAKSVWLVHRLAFSFSSPASIFLAPRGSVFNPKCMESVVPGMEINDNNELAKVGLTVMPGFRVDKFVIKCLVYLETLDRSTE</sequence>
<dbReference type="Proteomes" id="UP000825935">
    <property type="component" value="Chromosome 31"/>
</dbReference>
<dbReference type="EMBL" id="CM035436">
    <property type="protein sequence ID" value="KAH7289194.1"/>
    <property type="molecule type" value="Genomic_DNA"/>
</dbReference>
<evidence type="ECO:0000256" key="2">
    <source>
        <dbReference type="SAM" id="MobiDB-lite"/>
    </source>
</evidence>
<proteinExistence type="predicted"/>
<name>A0A8T2R036_CERRI</name>
<dbReference type="EMBL" id="CM035436">
    <property type="protein sequence ID" value="KAH7289193.1"/>
    <property type="molecule type" value="Genomic_DNA"/>
</dbReference>
<evidence type="ECO:0000256" key="1">
    <source>
        <dbReference type="SAM" id="Coils"/>
    </source>
</evidence>
<evidence type="ECO:0000313" key="6">
    <source>
        <dbReference type="Proteomes" id="UP000825935"/>
    </source>
</evidence>
<reference evidence="5" key="1">
    <citation type="submission" date="2021-08" db="EMBL/GenBank/DDBJ databases">
        <title>WGS assembly of Ceratopteris richardii.</title>
        <authorList>
            <person name="Marchant D.B."/>
            <person name="Chen G."/>
            <person name="Jenkins J."/>
            <person name="Shu S."/>
            <person name="Leebens-Mack J."/>
            <person name="Grimwood J."/>
            <person name="Schmutz J."/>
            <person name="Soltis P."/>
            <person name="Soltis D."/>
            <person name="Chen Z.-H."/>
        </authorList>
    </citation>
    <scope>NUCLEOTIDE SEQUENCE</scope>
    <source>
        <strain evidence="5">Whitten #5841</strain>
        <tissue evidence="5">Leaf</tissue>
    </source>
</reference>
<dbReference type="Pfam" id="PF24994">
    <property type="entry name" value="GIL1_IRKI_C"/>
    <property type="match status" value="1"/>
</dbReference>
<evidence type="ECO:0000259" key="4">
    <source>
        <dbReference type="Pfam" id="PF24994"/>
    </source>
</evidence>
<protein>
    <recommendedName>
        <fullName evidence="7">DUF641 domain-containing protein</fullName>
    </recommendedName>
</protein>
<dbReference type="OMA" id="AMECILN"/>
<feature type="region of interest" description="Disordered" evidence="2">
    <location>
        <begin position="184"/>
        <end position="208"/>
    </location>
</feature>
<dbReference type="Pfam" id="PF04859">
    <property type="entry name" value="DUF641"/>
    <property type="match status" value="1"/>
</dbReference>
<comment type="caution">
    <text evidence="5">The sequence shown here is derived from an EMBL/GenBank/DDBJ whole genome shotgun (WGS) entry which is preliminary data.</text>
</comment>
<feature type="domain" description="DUF641" evidence="3">
    <location>
        <begin position="116"/>
        <end position="245"/>
    </location>
</feature>
<dbReference type="InterPro" id="IPR056813">
    <property type="entry name" value="GIL1_IRKI_C"/>
</dbReference>
<dbReference type="GO" id="GO:0009959">
    <property type="term" value="P:negative gravitropism"/>
    <property type="evidence" value="ECO:0007669"/>
    <property type="project" value="InterPro"/>
</dbReference>
<dbReference type="PANTHER" id="PTHR31161">
    <property type="entry name" value="PROTEIN GRAVITROPIC IN THE LIGHT 1"/>
    <property type="match status" value="1"/>
</dbReference>
<feature type="coiled-coil region" evidence="1">
    <location>
        <begin position="212"/>
        <end position="253"/>
    </location>
</feature>
<dbReference type="InterPro" id="IPR040225">
    <property type="entry name" value="GIL1-like"/>
</dbReference>
<organism evidence="5 6">
    <name type="scientific">Ceratopteris richardii</name>
    <name type="common">Triangle waterfern</name>
    <dbReference type="NCBI Taxonomy" id="49495"/>
    <lineage>
        <taxon>Eukaryota</taxon>
        <taxon>Viridiplantae</taxon>
        <taxon>Streptophyta</taxon>
        <taxon>Embryophyta</taxon>
        <taxon>Tracheophyta</taxon>
        <taxon>Polypodiopsida</taxon>
        <taxon>Polypodiidae</taxon>
        <taxon>Polypodiales</taxon>
        <taxon>Pteridineae</taxon>
        <taxon>Pteridaceae</taxon>
        <taxon>Parkerioideae</taxon>
        <taxon>Ceratopteris</taxon>
    </lineage>
</organism>
<evidence type="ECO:0008006" key="7">
    <source>
        <dbReference type="Google" id="ProtNLM"/>
    </source>
</evidence>
<dbReference type="GO" id="GO:0009639">
    <property type="term" value="P:response to red or far red light"/>
    <property type="evidence" value="ECO:0007669"/>
    <property type="project" value="InterPro"/>
</dbReference>
<feature type="domain" description="GIL1/IRKI C-terminal" evidence="4">
    <location>
        <begin position="458"/>
        <end position="510"/>
    </location>
</feature>